<proteinExistence type="predicted"/>
<dbReference type="InterPro" id="IPR024937">
    <property type="entry name" value="Domain_X"/>
</dbReference>
<dbReference type="InterPro" id="IPR043502">
    <property type="entry name" value="DNA/RNA_pol_sf"/>
</dbReference>
<geneLocation type="plasmid" evidence="3">
    <name>pcv839-15-p2</name>
</geneLocation>
<protein>
    <submittedName>
        <fullName evidence="2">Group II intron-encoded protein LtrA</fullName>
    </submittedName>
</protein>
<feature type="domain" description="Reverse transcriptase" evidence="1">
    <location>
        <begin position="1"/>
        <end position="61"/>
    </location>
</feature>
<dbReference type="GO" id="GO:0003964">
    <property type="term" value="F:RNA-directed DNA polymerase activity"/>
    <property type="evidence" value="ECO:0007669"/>
    <property type="project" value="TreeGrafter"/>
</dbReference>
<evidence type="ECO:0000259" key="1">
    <source>
        <dbReference type="PROSITE" id="PS50878"/>
    </source>
</evidence>
<dbReference type="SUPFAM" id="SSF56672">
    <property type="entry name" value="DNA/RNA polymerases"/>
    <property type="match status" value="1"/>
</dbReference>
<dbReference type="SMART" id="SM00507">
    <property type="entry name" value="HNHc"/>
    <property type="match status" value="1"/>
</dbReference>
<sequence length="327" mass="37522">MYYVRYADDFVIGVIGSKKDAEHISRQVRNFITTSLGLEVNEAKTRIRHISEGVNFLGYEIRQADAKKLLKQKMQGRHALRRSTTGIVQLFVPNNIAAKFCHQKKYGCYENVKAVHRSSLQNLSEAEIVLTFNAEMRGLANYYSLALDMKYKLSKLYFIWQISLFKTLANKRRSSVNKVAKSLRQNNGDLAITVQAKNGSRKIEVFKLKHVNRNRTTIVDTEPRTAHITTRTTEIMRRLGARICEYCAKTGRCEVHHVRKLKDLKKGRKAGYKPSLWQLMMIARRRKTMILCASCHDKLHSGKLPDLRQEKGRILLQPPVSSGDSAK</sequence>
<reference evidence="2 3" key="1">
    <citation type="submission" date="2017-11" db="EMBL/GenBank/DDBJ databases">
        <title>Escherichia coli CV839-15 Genome sequencing and assembly.</title>
        <authorList>
            <person name="Li Z."/>
            <person name="Song N."/>
            <person name="Li W."/>
            <person name="Philip H.R."/>
            <person name="Bu Z."/>
            <person name="Siguo L."/>
        </authorList>
    </citation>
    <scope>NUCLEOTIDE SEQUENCE [LARGE SCALE GENOMIC DNA]</scope>
    <source>
        <strain evidence="2 3">CV839-15</strain>
        <plasmid evidence="3">Plasmid pcv839-15-p2</plasmid>
    </source>
</reference>
<organism evidence="2 3">
    <name type="scientific">Escherichia coli</name>
    <dbReference type="NCBI Taxonomy" id="562"/>
    <lineage>
        <taxon>Bacteria</taxon>
        <taxon>Pseudomonadati</taxon>
        <taxon>Pseudomonadota</taxon>
        <taxon>Gammaproteobacteria</taxon>
        <taxon>Enterobacterales</taxon>
        <taxon>Enterobacteriaceae</taxon>
        <taxon>Escherichia</taxon>
    </lineage>
</organism>
<dbReference type="GO" id="GO:0006315">
    <property type="term" value="P:homing of group II introns"/>
    <property type="evidence" value="ECO:0007669"/>
    <property type="project" value="TreeGrafter"/>
</dbReference>
<evidence type="ECO:0000313" key="2">
    <source>
        <dbReference type="EMBL" id="ATZ30285.1"/>
    </source>
</evidence>
<dbReference type="EMBL" id="CP024976">
    <property type="protein sequence ID" value="ATZ30285.1"/>
    <property type="molecule type" value="Genomic_DNA"/>
</dbReference>
<gene>
    <name evidence="2" type="ORF">CV83915_2p0282</name>
</gene>
<name>A0A2H4TL54_ECOLX</name>
<dbReference type="AlphaFoldDB" id="A0A2H4TL54"/>
<dbReference type="Pfam" id="PF21368">
    <property type="entry name" value="AI2M-like_HNH"/>
    <property type="match status" value="1"/>
</dbReference>
<accession>A0A2H4TL54</accession>
<evidence type="ECO:0000313" key="3">
    <source>
        <dbReference type="Proteomes" id="UP000236551"/>
    </source>
</evidence>
<dbReference type="InterPro" id="IPR049030">
    <property type="entry name" value="AI2M-like_HNH"/>
</dbReference>
<dbReference type="GO" id="GO:0006397">
    <property type="term" value="P:mRNA processing"/>
    <property type="evidence" value="ECO:0007669"/>
    <property type="project" value="InterPro"/>
</dbReference>
<dbReference type="PROSITE" id="PS50878">
    <property type="entry name" value="RT_POL"/>
    <property type="match status" value="1"/>
</dbReference>
<dbReference type="InterPro" id="IPR000477">
    <property type="entry name" value="RT_dom"/>
</dbReference>
<dbReference type="InterPro" id="IPR003615">
    <property type="entry name" value="HNH_nuc"/>
</dbReference>
<dbReference type="Pfam" id="PF01348">
    <property type="entry name" value="Intron_maturas2"/>
    <property type="match status" value="1"/>
</dbReference>
<dbReference type="Proteomes" id="UP000236551">
    <property type="component" value="Plasmid pCV839-15-p2"/>
</dbReference>
<dbReference type="Pfam" id="PF00078">
    <property type="entry name" value="RVT_1"/>
    <property type="match status" value="1"/>
</dbReference>
<dbReference type="PANTHER" id="PTHR33642:SF4">
    <property type="entry name" value="COX1_OXI3 INTRON 1 PROTEIN-RELATED"/>
    <property type="match status" value="1"/>
</dbReference>
<keyword evidence="2" id="KW-0614">Plasmid</keyword>
<dbReference type="PANTHER" id="PTHR33642">
    <property type="entry name" value="COX1/OXI3 INTRON 1 PROTEIN-RELATED"/>
    <property type="match status" value="1"/>
</dbReference>